<name>A0A1X7D158_9BACT</name>
<feature type="chain" id="PRO_5013049965" evidence="1">
    <location>
        <begin position="23"/>
        <end position="110"/>
    </location>
</feature>
<protein>
    <submittedName>
        <fullName evidence="2">Uncharacterized protein</fullName>
    </submittedName>
</protein>
<accession>A0A1X7D158</accession>
<sequence>MKNLLITAFALISILTAGPAAAITIRNSCTFPVAGSLRYKDTKVMFAQFRLIPGQKVHLGTGISDTKLILRTIADNGLDTAAKITTTTLDSPDCYIELKHTKEGLEVSVE</sequence>
<dbReference type="Proteomes" id="UP000192906">
    <property type="component" value="Unassembled WGS sequence"/>
</dbReference>
<dbReference type="AlphaFoldDB" id="A0A1X7D158"/>
<feature type="signal peptide" evidence="1">
    <location>
        <begin position="1"/>
        <end position="22"/>
    </location>
</feature>
<dbReference type="EMBL" id="FWZU01000002">
    <property type="protein sequence ID" value="SMF06751.1"/>
    <property type="molecule type" value="Genomic_DNA"/>
</dbReference>
<reference evidence="3" key="1">
    <citation type="submission" date="2017-04" db="EMBL/GenBank/DDBJ databases">
        <authorList>
            <person name="Varghese N."/>
            <person name="Submissions S."/>
        </authorList>
    </citation>
    <scope>NUCLEOTIDE SEQUENCE [LARGE SCALE GENOMIC DNA]</scope>
    <source>
        <strain evidence="3">K3S</strain>
    </source>
</reference>
<dbReference type="RefSeq" id="WP_085100622.1">
    <property type="nucleotide sequence ID" value="NZ_FWZU01000002.1"/>
</dbReference>
<gene>
    <name evidence="2" type="ORF">SAMN06295933_1510</name>
</gene>
<evidence type="ECO:0000313" key="2">
    <source>
        <dbReference type="EMBL" id="SMF06751.1"/>
    </source>
</evidence>
<proteinExistence type="predicted"/>
<keyword evidence="1" id="KW-0732">Signal</keyword>
<dbReference type="OrthoDB" id="5458338at2"/>
<organism evidence="2 3">
    <name type="scientific">Desulfovibrio gilichinskyi</name>
    <dbReference type="NCBI Taxonomy" id="1519643"/>
    <lineage>
        <taxon>Bacteria</taxon>
        <taxon>Pseudomonadati</taxon>
        <taxon>Thermodesulfobacteriota</taxon>
        <taxon>Desulfovibrionia</taxon>
        <taxon>Desulfovibrionales</taxon>
        <taxon>Desulfovibrionaceae</taxon>
        <taxon>Desulfovibrio</taxon>
    </lineage>
</organism>
<keyword evidence="3" id="KW-1185">Reference proteome</keyword>
<evidence type="ECO:0000256" key="1">
    <source>
        <dbReference type="SAM" id="SignalP"/>
    </source>
</evidence>
<evidence type="ECO:0000313" key="3">
    <source>
        <dbReference type="Proteomes" id="UP000192906"/>
    </source>
</evidence>